<dbReference type="Proteomes" id="UP000799441">
    <property type="component" value="Unassembled WGS sequence"/>
</dbReference>
<keyword evidence="3" id="KW-1185">Reference proteome</keyword>
<dbReference type="Gene3D" id="2.60.120.650">
    <property type="entry name" value="Cupin"/>
    <property type="match status" value="1"/>
</dbReference>
<evidence type="ECO:0000256" key="1">
    <source>
        <dbReference type="SAM" id="MobiDB-lite"/>
    </source>
</evidence>
<sequence>MSLRRTRSQTKAANASKGVEVTASRRQKRRVDQLSSQDAERAPKRAQQSVSLDDVQFLEKAKKQMSTLDLPANSIRTKTLHVLNQYLERLQPIEQKGVKALCPAAHFLTTEEARHLLGSDAHLGVPVFVSGCRLPSTLEEGSPKRPIEQLFEWLDDEVDRHETPNVETTEEEMSSYNVREIKKAFRRHNGYTKYPTNFADIPSNLPGSQIPPWIATPNCSFLNNLMGTVMDNSVEDVLNAHMVNESEEPLQINNEDGKPVPNFAELVELSMAWRHWQTTIMLAEAGAVTLPHWDRYGLATWIHCIEGEIGFAWLDRPTKKEHIAWMRQDIQGRWLFKVIRPGDTLYMPGGTVHLVFRLPHGKQTAGFAGNLIRRCDVNGWLRILAKELEFEIDEPSDVPYLRLLPQIMLTVIYLLKNQRSQDDTDKHGGRGDANDLVFRNRLETVRRLLMELNEQA</sequence>
<proteinExistence type="predicted"/>
<evidence type="ECO:0008006" key="4">
    <source>
        <dbReference type="Google" id="ProtNLM"/>
    </source>
</evidence>
<dbReference type="SUPFAM" id="SSF51197">
    <property type="entry name" value="Clavaminate synthase-like"/>
    <property type="match status" value="1"/>
</dbReference>
<name>A0A9P4UM12_9PEZI</name>
<protein>
    <recommendedName>
        <fullName evidence="4">JmjC domain-containing protein</fullName>
    </recommendedName>
</protein>
<dbReference type="OrthoDB" id="3860121at2759"/>
<dbReference type="EMBL" id="MU003842">
    <property type="protein sequence ID" value="KAF2717510.1"/>
    <property type="molecule type" value="Genomic_DNA"/>
</dbReference>
<organism evidence="2 3">
    <name type="scientific">Polychaeton citri CBS 116435</name>
    <dbReference type="NCBI Taxonomy" id="1314669"/>
    <lineage>
        <taxon>Eukaryota</taxon>
        <taxon>Fungi</taxon>
        <taxon>Dikarya</taxon>
        <taxon>Ascomycota</taxon>
        <taxon>Pezizomycotina</taxon>
        <taxon>Dothideomycetes</taxon>
        <taxon>Dothideomycetidae</taxon>
        <taxon>Capnodiales</taxon>
        <taxon>Capnodiaceae</taxon>
        <taxon>Polychaeton</taxon>
    </lineage>
</organism>
<comment type="caution">
    <text evidence="2">The sequence shown here is derived from an EMBL/GenBank/DDBJ whole genome shotgun (WGS) entry which is preliminary data.</text>
</comment>
<gene>
    <name evidence="2" type="ORF">K431DRAFT_315696</name>
</gene>
<feature type="region of interest" description="Disordered" evidence="1">
    <location>
        <begin position="1"/>
        <end position="50"/>
    </location>
</feature>
<evidence type="ECO:0000313" key="3">
    <source>
        <dbReference type="Proteomes" id="UP000799441"/>
    </source>
</evidence>
<dbReference type="AlphaFoldDB" id="A0A9P4UM12"/>
<evidence type="ECO:0000313" key="2">
    <source>
        <dbReference type="EMBL" id="KAF2717510.1"/>
    </source>
</evidence>
<reference evidence="2" key="1">
    <citation type="journal article" date="2020" name="Stud. Mycol.">
        <title>101 Dothideomycetes genomes: a test case for predicting lifestyles and emergence of pathogens.</title>
        <authorList>
            <person name="Haridas S."/>
            <person name="Albert R."/>
            <person name="Binder M."/>
            <person name="Bloem J."/>
            <person name="Labutti K."/>
            <person name="Salamov A."/>
            <person name="Andreopoulos B."/>
            <person name="Baker S."/>
            <person name="Barry K."/>
            <person name="Bills G."/>
            <person name="Bluhm B."/>
            <person name="Cannon C."/>
            <person name="Castanera R."/>
            <person name="Culley D."/>
            <person name="Daum C."/>
            <person name="Ezra D."/>
            <person name="Gonzalez J."/>
            <person name="Henrissat B."/>
            <person name="Kuo A."/>
            <person name="Liang C."/>
            <person name="Lipzen A."/>
            <person name="Lutzoni F."/>
            <person name="Magnuson J."/>
            <person name="Mondo S."/>
            <person name="Nolan M."/>
            <person name="Ohm R."/>
            <person name="Pangilinan J."/>
            <person name="Park H.-J."/>
            <person name="Ramirez L."/>
            <person name="Alfaro M."/>
            <person name="Sun H."/>
            <person name="Tritt A."/>
            <person name="Yoshinaga Y."/>
            <person name="Zwiers L.-H."/>
            <person name="Turgeon B."/>
            <person name="Goodwin S."/>
            <person name="Spatafora J."/>
            <person name="Crous P."/>
            <person name="Grigoriev I."/>
        </authorList>
    </citation>
    <scope>NUCLEOTIDE SEQUENCE</scope>
    <source>
        <strain evidence="2">CBS 116435</strain>
    </source>
</reference>
<accession>A0A9P4UM12</accession>